<evidence type="ECO:0000256" key="9">
    <source>
        <dbReference type="HAMAP-Rule" id="MF_01987"/>
    </source>
</evidence>
<evidence type="ECO:0000256" key="3">
    <source>
        <dbReference type="ARBA" id="ARBA00022741"/>
    </source>
</evidence>
<dbReference type="GO" id="GO:0004747">
    <property type="term" value="F:ribokinase activity"/>
    <property type="evidence" value="ECO:0007669"/>
    <property type="project" value="UniProtKB-UniRule"/>
</dbReference>
<comment type="subcellular location">
    <subcellularLocation>
        <location evidence="9">Cytoplasm</location>
    </subcellularLocation>
</comment>
<feature type="binding site" evidence="9">
    <location>
        <position position="242"/>
    </location>
    <ligand>
        <name>K(+)</name>
        <dbReference type="ChEBI" id="CHEBI:29103"/>
    </ligand>
</feature>
<dbReference type="InterPro" id="IPR029056">
    <property type="entry name" value="Ribokinase-like"/>
</dbReference>
<evidence type="ECO:0000313" key="12">
    <source>
        <dbReference type="Proteomes" id="UP000054078"/>
    </source>
</evidence>
<keyword evidence="12" id="KW-1185">Reference proteome</keyword>
<feature type="binding site" evidence="9">
    <location>
        <begin position="247"/>
        <end position="248"/>
    </location>
    <ligand>
        <name>ATP</name>
        <dbReference type="ChEBI" id="CHEBI:30616"/>
    </ligand>
</feature>
<comment type="pathway">
    <text evidence="9">Carbohydrate metabolism; D-ribose degradation; D-ribose 5-phosphate from beta-D-ribopyranose: step 2/2.</text>
</comment>
<feature type="binding site" evidence="9">
    <location>
        <position position="283"/>
    </location>
    <ligand>
        <name>K(+)</name>
        <dbReference type="ChEBI" id="CHEBI:29103"/>
    </ligand>
</feature>
<comment type="caution">
    <text evidence="11">The sequence shown here is derived from an EMBL/GenBank/DDBJ whole genome shotgun (WGS) entry which is preliminary data.</text>
</comment>
<dbReference type="HAMAP" id="MF_01987">
    <property type="entry name" value="Ribokinase"/>
    <property type="match status" value="1"/>
</dbReference>
<evidence type="ECO:0000313" key="11">
    <source>
        <dbReference type="EMBL" id="KUH58213.1"/>
    </source>
</evidence>
<dbReference type="Proteomes" id="UP000054078">
    <property type="component" value="Unassembled WGS sequence"/>
</dbReference>
<keyword evidence="7 9" id="KW-0630">Potassium</keyword>
<dbReference type="STRING" id="1299998.AUL39_08360"/>
<dbReference type="GO" id="GO:0019303">
    <property type="term" value="P:D-ribose catabolic process"/>
    <property type="evidence" value="ECO:0007669"/>
    <property type="project" value="UniProtKB-UniRule"/>
</dbReference>
<dbReference type="Pfam" id="PF00294">
    <property type="entry name" value="PfkB"/>
    <property type="match status" value="1"/>
</dbReference>
<feature type="active site" description="Proton acceptor" evidence="9">
    <location>
        <position position="248"/>
    </location>
</feature>
<keyword evidence="5 9" id="KW-0067">ATP-binding</keyword>
<dbReference type="UniPathway" id="UPA00916">
    <property type="reaction ID" value="UER00889"/>
</dbReference>
<evidence type="ECO:0000256" key="4">
    <source>
        <dbReference type="ARBA" id="ARBA00022777"/>
    </source>
</evidence>
<feature type="binding site" evidence="9">
    <location>
        <position position="248"/>
    </location>
    <ligand>
        <name>substrate</name>
    </ligand>
</feature>
<evidence type="ECO:0000256" key="6">
    <source>
        <dbReference type="ARBA" id="ARBA00022842"/>
    </source>
</evidence>
<feature type="binding site" evidence="9">
    <location>
        <position position="287"/>
    </location>
    <ligand>
        <name>K(+)</name>
        <dbReference type="ChEBI" id="CHEBI:29103"/>
    </ligand>
</feature>
<keyword evidence="2 9" id="KW-0479">Metal-binding</keyword>
<dbReference type="EC" id="2.7.1.15" evidence="9"/>
<comment type="cofactor">
    <cofactor evidence="9">
        <name>Mg(2+)</name>
        <dbReference type="ChEBI" id="CHEBI:18420"/>
    </cofactor>
    <text evidence="9">Requires a divalent cation, most likely magnesium in vivo, as an electrophilic catalyst to aid phosphoryl group transfer. It is the chelate of the metal and the nucleotide that is the actual substrate.</text>
</comment>
<feature type="binding site" evidence="9">
    <location>
        <position position="244"/>
    </location>
    <ligand>
        <name>K(+)</name>
        <dbReference type="ChEBI" id="CHEBI:29103"/>
    </ligand>
</feature>
<keyword evidence="8 9" id="KW-0119">Carbohydrate metabolism</keyword>
<keyword evidence="4 9" id="KW-0418">Kinase</keyword>
<gene>
    <name evidence="9" type="primary">rbsK</name>
    <name evidence="11" type="ORF">AUL39_08360</name>
</gene>
<feature type="binding site" evidence="9">
    <location>
        <begin position="215"/>
        <end position="220"/>
    </location>
    <ligand>
        <name>ATP</name>
        <dbReference type="ChEBI" id="CHEBI:30616"/>
    </ligand>
</feature>
<dbReference type="SUPFAM" id="SSF53613">
    <property type="entry name" value="Ribokinase-like"/>
    <property type="match status" value="1"/>
</dbReference>
<feature type="binding site" evidence="9">
    <location>
        <begin position="38"/>
        <end position="42"/>
    </location>
    <ligand>
        <name>substrate</name>
    </ligand>
</feature>
<evidence type="ECO:0000256" key="7">
    <source>
        <dbReference type="ARBA" id="ARBA00022958"/>
    </source>
</evidence>
<keyword evidence="1 9" id="KW-0808">Transferase</keyword>
<comment type="catalytic activity">
    <reaction evidence="9">
        <text>D-ribose + ATP = D-ribose 5-phosphate + ADP + H(+)</text>
        <dbReference type="Rhea" id="RHEA:13697"/>
        <dbReference type="ChEBI" id="CHEBI:15378"/>
        <dbReference type="ChEBI" id="CHEBI:30616"/>
        <dbReference type="ChEBI" id="CHEBI:47013"/>
        <dbReference type="ChEBI" id="CHEBI:78346"/>
        <dbReference type="ChEBI" id="CHEBI:456216"/>
        <dbReference type="EC" id="2.7.1.15"/>
    </reaction>
</comment>
<protein>
    <recommendedName>
        <fullName evidence="9">Ribokinase</fullName>
        <shortName evidence="9">RK</shortName>
        <ecNumber evidence="9">2.7.1.15</ecNumber>
    </recommendedName>
</protein>
<dbReference type="RefSeq" id="WP_059055240.1">
    <property type="nucleotide sequence ID" value="NZ_LOJF01000010.1"/>
</dbReference>
<dbReference type="PANTHER" id="PTHR10584:SF166">
    <property type="entry name" value="RIBOKINASE"/>
    <property type="match status" value="1"/>
</dbReference>
<dbReference type="OrthoDB" id="9775849at2"/>
<dbReference type="InterPro" id="IPR002139">
    <property type="entry name" value="Ribo/fructo_kinase"/>
</dbReference>
<evidence type="ECO:0000259" key="10">
    <source>
        <dbReference type="Pfam" id="PF00294"/>
    </source>
</evidence>
<accession>A0A124EGQ5</accession>
<comment type="function">
    <text evidence="9">Catalyzes the phosphorylation of ribose at O-5 in a reaction requiring ATP and magnesium. The resulting D-ribose-5-phosphate can then be used either for sythesis of nucleotides, histidine, and tryptophan, or as a component of the pentose phosphate pathway.</text>
</comment>
<evidence type="ECO:0000256" key="1">
    <source>
        <dbReference type="ARBA" id="ARBA00022679"/>
    </source>
</evidence>
<dbReference type="GO" id="GO:0005524">
    <property type="term" value="F:ATP binding"/>
    <property type="evidence" value="ECO:0007669"/>
    <property type="project" value="UniProtKB-UniRule"/>
</dbReference>
<name>A0A124EGQ5_TRASO</name>
<dbReference type="GO" id="GO:0046872">
    <property type="term" value="F:metal ion binding"/>
    <property type="evidence" value="ECO:0007669"/>
    <property type="project" value="UniProtKB-KW"/>
</dbReference>
<sequence length="302" mass="32035">MRILNFGSLNIDYVYDVDHFVRAGETLASRALHRYPGGKGLNQSIALARAGVSVTHAGKVGPDGEFLVGLLAKNGVDTSLIAISDDERTGNAIIQRDPAGNNCILLYGGTNKTIDDELSESVFSRAGKCDWLLLQNEISNLEHIVALGKQYGMQIALNPSPAGGIQDSLNLDLIDFLILNETEASVFTGLPVNASQKDLAWGLIEKFPKTKIILTLGTQGSVYLEAGTEPVFQKAYSVDAVDTTAAGDTYTGFLLAGIIAGDGIRTSMMRAAAASAIAVTRPGAAVSIPKKSEVEEFFQSVN</sequence>
<dbReference type="PRINTS" id="PR00990">
    <property type="entry name" value="RIBOKINASE"/>
</dbReference>
<dbReference type="PANTHER" id="PTHR10584">
    <property type="entry name" value="SUGAR KINASE"/>
    <property type="match status" value="1"/>
</dbReference>
<evidence type="ECO:0000256" key="5">
    <source>
        <dbReference type="ARBA" id="ARBA00022840"/>
    </source>
</evidence>
<proteinExistence type="inferred from homology"/>
<comment type="caution">
    <text evidence="9">Lacks conserved residue(s) required for the propagation of feature annotation.</text>
</comment>
<dbReference type="EMBL" id="LOJF01000010">
    <property type="protein sequence ID" value="KUH58213.1"/>
    <property type="molecule type" value="Genomic_DNA"/>
</dbReference>
<organism evidence="11 12">
    <name type="scientific">Tractidigestivibacter scatoligenes</name>
    <name type="common">Olsenella scatoligenes</name>
    <dbReference type="NCBI Taxonomy" id="1299998"/>
    <lineage>
        <taxon>Bacteria</taxon>
        <taxon>Bacillati</taxon>
        <taxon>Actinomycetota</taxon>
        <taxon>Coriobacteriia</taxon>
        <taxon>Coriobacteriales</taxon>
        <taxon>Atopobiaceae</taxon>
        <taxon>Tractidigestivibacter</taxon>
    </lineage>
</organism>
<reference evidence="11 12" key="1">
    <citation type="submission" date="2015-12" db="EMBL/GenBank/DDBJ databases">
        <title>Draft Genome Sequence of Olsenella scatoligenes SK9K4T; a Producer of 3-Methylindole- (skatole) and 4-Methylphenol- (p-cresol) Isolated from Pig Feces.</title>
        <authorList>
            <person name="Li X."/>
            <person name="Borg B."/>
            <person name="Canibe N."/>
        </authorList>
    </citation>
    <scope>NUCLEOTIDE SEQUENCE [LARGE SCALE GENOMIC DNA]</scope>
    <source>
        <strain evidence="11 12">SK9K4</strain>
    </source>
</reference>
<feature type="binding site" evidence="9">
    <location>
        <position position="281"/>
    </location>
    <ligand>
        <name>K(+)</name>
        <dbReference type="ChEBI" id="CHEBI:29103"/>
    </ligand>
</feature>
<dbReference type="Gene3D" id="3.40.1190.20">
    <property type="match status" value="1"/>
</dbReference>
<feature type="domain" description="Carbohydrate kinase PfkB" evidence="10">
    <location>
        <begin position="4"/>
        <end position="290"/>
    </location>
</feature>
<comment type="activity regulation">
    <text evidence="9">Activated by a monovalent cation that binds near, but not in, the active site. The most likely occupant of the site in vivo is potassium. Ion binding induces a conformational change that may alter substrate affinity.</text>
</comment>
<dbReference type="GO" id="GO:0005737">
    <property type="term" value="C:cytoplasm"/>
    <property type="evidence" value="ECO:0007669"/>
    <property type="project" value="UniProtKB-SubCell"/>
</dbReference>
<dbReference type="InterPro" id="IPR011877">
    <property type="entry name" value="Ribokinase"/>
</dbReference>
<evidence type="ECO:0000256" key="2">
    <source>
        <dbReference type="ARBA" id="ARBA00022723"/>
    </source>
</evidence>
<dbReference type="AlphaFoldDB" id="A0A124EGQ5"/>
<dbReference type="CDD" id="cd01174">
    <property type="entry name" value="ribokinase"/>
    <property type="match status" value="1"/>
</dbReference>
<keyword evidence="3 9" id="KW-0547">Nucleotide-binding</keyword>
<feature type="binding site" evidence="9">
    <location>
        <position position="137"/>
    </location>
    <ligand>
        <name>substrate</name>
    </ligand>
</feature>
<comment type="similarity">
    <text evidence="9">Belongs to the carbohydrate kinase PfkB family. Ribokinase subfamily.</text>
</comment>
<feature type="binding site" evidence="9">
    <location>
        <position position="278"/>
    </location>
    <ligand>
        <name>K(+)</name>
        <dbReference type="ChEBI" id="CHEBI:29103"/>
    </ligand>
</feature>
<keyword evidence="9" id="KW-0963">Cytoplasm</keyword>
<comment type="subunit">
    <text evidence="9">Homodimer.</text>
</comment>
<dbReference type="InterPro" id="IPR011611">
    <property type="entry name" value="PfkB_dom"/>
</dbReference>
<feature type="binding site" evidence="9">
    <location>
        <begin position="10"/>
        <end position="12"/>
    </location>
    <ligand>
        <name>substrate</name>
    </ligand>
</feature>
<keyword evidence="6 9" id="KW-0460">Magnesium</keyword>
<evidence type="ECO:0000256" key="8">
    <source>
        <dbReference type="ARBA" id="ARBA00023277"/>
    </source>
</evidence>
<feature type="binding site" evidence="9">
    <location>
        <position position="180"/>
    </location>
    <ligand>
        <name>ATP</name>
        <dbReference type="ChEBI" id="CHEBI:30616"/>
    </ligand>
</feature>